<evidence type="ECO:0008006" key="4">
    <source>
        <dbReference type="Google" id="ProtNLM"/>
    </source>
</evidence>
<protein>
    <recommendedName>
        <fullName evidence="4">DUF3810 domain-containing protein</fullName>
    </recommendedName>
</protein>
<name>A0A4V1CC60_9FLAO</name>
<dbReference type="EMBL" id="CP038810">
    <property type="protein sequence ID" value="QBZ98354.1"/>
    <property type="molecule type" value="Genomic_DNA"/>
</dbReference>
<feature type="transmembrane region" description="Helical" evidence="1">
    <location>
        <begin position="46"/>
        <end position="69"/>
    </location>
</feature>
<evidence type="ECO:0000313" key="3">
    <source>
        <dbReference type="Proteomes" id="UP000296862"/>
    </source>
</evidence>
<dbReference type="InterPro" id="IPR024294">
    <property type="entry name" value="DUF3810"/>
</dbReference>
<proteinExistence type="predicted"/>
<feature type="transmembrane region" description="Helical" evidence="1">
    <location>
        <begin position="89"/>
        <end position="109"/>
    </location>
</feature>
<sequence length="353" mass="42200">MKRKYILPLFLLFQIIFLKVLAFFPETIERHYSNGLYVFTSRFERTVLGWIPFSFGDIMYGILIVYLLISIWKTRKTWQKQWKDNLLKVVSCLSVFYFIFHLLWALNYYRLPLFEKMNIKREYSNEDLYAFTEKLIAKTNEVQFAITHNKNQKVTNPYSQDSIFNMTQNGYDNLAKQYPFFKYEIPSRKKSLFSLPLTYMGFGGYLNPFTNESQVNYKLPMYGFPNVVCHEMAHQIGFASESECNFIGFMACIKNDDLYFQYAAYNVALRYCLGNVIMKDEEKFKALRPKINPGIIENFKESELFWEQYDTFIDKGFHAFYDQFLKANQQKDGLESYSKFVDLLINYYKEKEF</sequence>
<dbReference type="Proteomes" id="UP000296862">
    <property type="component" value="Chromosome"/>
</dbReference>
<dbReference type="Pfam" id="PF12725">
    <property type="entry name" value="DUF3810"/>
    <property type="match status" value="1"/>
</dbReference>
<reference evidence="2 3" key="1">
    <citation type="submission" date="2019-04" db="EMBL/GenBank/DDBJ databases">
        <title>Flavobacterium sp. GS03.</title>
        <authorList>
            <person name="Kim H."/>
        </authorList>
    </citation>
    <scope>NUCLEOTIDE SEQUENCE [LARGE SCALE GENOMIC DNA]</scope>
    <source>
        <strain evidence="2 3">GS03</strain>
    </source>
</reference>
<gene>
    <name evidence="2" type="ORF">GS03_01859</name>
</gene>
<dbReference type="OrthoDB" id="1048788at2"/>
<organism evidence="2 3">
    <name type="scientific">Flavobacterium sangjuense</name>
    <dbReference type="NCBI Taxonomy" id="2518177"/>
    <lineage>
        <taxon>Bacteria</taxon>
        <taxon>Pseudomonadati</taxon>
        <taxon>Bacteroidota</taxon>
        <taxon>Flavobacteriia</taxon>
        <taxon>Flavobacteriales</taxon>
        <taxon>Flavobacteriaceae</taxon>
        <taxon>Flavobacterium</taxon>
    </lineage>
</organism>
<keyword evidence="1" id="KW-0812">Transmembrane</keyword>
<accession>A0A4V1CC60</accession>
<dbReference type="AlphaFoldDB" id="A0A4V1CC60"/>
<dbReference type="RefSeq" id="WP_136152256.1">
    <property type="nucleotide sequence ID" value="NZ_CP038810.1"/>
</dbReference>
<keyword evidence="1" id="KW-0472">Membrane</keyword>
<keyword evidence="1" id="KW-1133">Transmembrane helix</keyword>
<dbReference type="KEGG" id="fsn:GS03_01859"/>
<evidence type="ECO:0000256" key="1">
    <source>
        <dbReference type="SAM" id="Phobius"/>
    </source>
</evidence>
<evidence type="ECO:0000313" key="2">
    <source>
        <dbReference type="EMBL" id="QBZ98354.1"/>
    </source>
</evidence>
<keyword evidence="3" id="KW-1185">Reference proteome</keyword>